<dbReference type="PANTHER" id="PTHR43201:SF5">
    <property type="entry name" value="MEDIUM-CHAIN ACYL-COA LIGASE ACSF2, MITOCHONDRIAL"/>
    <property type="match status" value="1"/>
</dbReference>
<dbReference type="KEGG" id="aak:AA2016_6385"/>
<geneLocation type="plasmid" evidence="5 7">
    <name>pAA02</name>
</geneLocation>
<dbReference type="PROSITE" id="PS00455">
    <property type="entry name" value="AMP_BINDING"/>
    <property type="match status" value="1"/>
</dbReference>
<dbReference type="GO" id="GO:0006631">
    <property type="term" value="P:fatty acid metabolic process"/>
    <property type="evidence" value="ECO:0007669"/>
    <property type="project" value="TreeGrafter"/>
</dbReference>
<evidence type="ECO:0000313" key="6">
    <source>
        <dbReference type="EMBL" id="MBB3704955.1"/>
    </source>
</evidence>
<dbReference type="AlphaFoldDB" id="A0AAC8YVM5"/>
<reference evidence="6 8" key="2">
    <citation type="submission" date="2020-08" db="EMBL/GenBank/DDBJ databases">
        <title>Genomic Encyclopedia of Type Strains, Phase IV (KMG-IV): sequencing the most valuable type-strain genomes for metagenomic binning, comparative biology and taxonomic classification.</title>
        <authorList>
            <person name="Goeker M."/>
        </authorList>
    </citation>
    <scope>NUCLEOTIDE SEQUENCE [LARGE SCALE GENOMIC DNA]</scope>
    <source>
        <strain evidence="6 8">DSM 10368</strain>
    </source>
</reference>
<feature type="domain" description="AMP-dependent synthetase/ligase" evidence="3">
    <location>
        <begin position="32"/>
        <end position="387"/>
    </location>
</feature>
<dbReference type="RefSeq" id="WP_067969516.1">
    <property type="nucleotide sequence ID" value="NZ_CP015007.1"/>
</dbReference>
<dbReference type="GO" id="GO:0031956">
    <property type="term" value="F:medium-chain fatty acid-CoA ligase activity"/>
    <property type="evidence" value="ECO:0007669"/>
    <property type="project" value="TreeGrafter"/>
</dbReference>
<feature type="domain" description="AMP-binding enzyme C-terminal" evidence="4">
    <location>
        <begin position="439"/>
        <end position="510"/>
    </location>
</feature>
<dbReference type="Pfam" id="PF13193">
    <property type="entry name" value="AMP-binding_C"/>
    <property type="match status" value="1"/>
</dbReference>
<evidence type="ECO:0000313" key="7">
    <source>
        <dbReference type="Proteomes" id="UP000075755"/>
    </source>
</evidence>
<comment type="similarity">
    <text evidence="1">Belongs to the ATP-dependent AMP-binding enzyme family.</text>
</comment>
<dbReference type="InterPro" id="IPR020845">
    <property type="entry name" value="AMP-binding_CS"/>
</dbReference>
<dbReference type="Pfam" id="PF00501">
    <property type="entry name" value="AMP-binding"/>
    <property type="match status" value="1"/>
</dbReference>
<dbReference type="EC" id="6.2.1.-" evidence="6"/>
<dbReference type="EMBL" id="CP015007">
    <property type="protein sequence ID" value="AMS45280.1"/>
    <property type="molecule type" value="Genomic_DNA"/>
</dbReference>
<dbReference type="EMBL" id="JACICB010000004">
    <property type="protein sequence ID" value="MBB3704955.1"/>
    <property type="molecule type" value="Genomic_DNA"/>
</dbReference>
<proteinExistence type="inferred from homology"/>
<keyword evidence="5" id="KW-0614">Plasmid</keyword>
<dbReference type="InterPro" id="IPR025110">
    <property type="entry name" value="AMP-bd_C"/>
</dbReference>
<keyword evidence="2 5" id="KW-0436">Ligase</keyword>
<evidence type="ECO:0000256" key="2">
    <source>
        <dbReference type="ARBA" id="ARBA00022598"/>
    </source>
</evidence>
<dbReference type="Proteomes" id="UP000075755">
    <property type="component" value="Plasmid pAA02"/>
</dbReference>
<dbReference type="Gene3D" id="3.40.50.12780">
    <property type="entry name" value="N-terminal domain of ligase-like"/>
    <property type="match status" value="1"/>
</dbReference>
<evidence type="ECO:0000259" key="4">
    <source>
        <dbReference type="Pfam" id="PF13193"/>
    </source>
</evidence>
<protein>
    <submittedName>
        <fullName evidence="6">Acyl-CoA synthetase</fullName>
        <ecNumber evidence="6">6.2.1.-</ecNumber>
    </submittedName>
    <submittedName>
        <fullName evidence="5">Long-chain-fatty-acid--CoA ligase</fullName>
    </submittedName>
</protein>
<dbReference type="PANTHER" id="PTHR43201">
    <property type="entry name" value="ACYL-COA SYNTHETASE"/>
    <property type="match status" value="1"/>
</dbReference>
<evidence type="ECO:0000256" key="1">
    <source>
        <dbReference type="ARBA" id="ARBA00006432"/>
    </source>
</evidence>
<dbReference type="InterPro" id="IPR042099">
    <property type="entry name" value="ANL_N_sf"/>
</dbReference>
<organism evidence="5 7">
    <name type="scientific">Aminobacter aminovorans</name>
    <name type="common">Chelatobacter heintzii</name>
    <dbReference type="NCBI Taxonomy" id="83263"/>
    <lineage>
        <taxon>Bacteria</taxon>
        <taxon>Pseudomonadati</taxon>
        <taxon>Pseudomonadota</taxon>
        <taxon>Alphaproteobacteria</taxon>
        <taxon>Hyphomicrobiales</taxon>
        <taxon>Phyllobacteriaceae</taxon>
        <taxon>Aminobacter</taxon>
    </lineage>
</organism>
<reference evidence="5 7" key="1">
    <citation type="submission" date="2016-03" db="EMBL/GenBank/DDBJ databases">
        <title>Complete genome of Aminobacter aminovorans KCTC 2477.</title>
        <authorList>
            <person name="Kim K.M."/>
        </authorList>
    </citation>
    <scope>NUCLEOTIDE SEQUENCE [LARGE SCALE GENOMIC DNA]</scope>
    <source>
        <strain evidence="5 7">KCTC 2477</strain>
        <plasmid evidence="5 7">pAA02</plasmid>
    </source>
</reference>
<dbReference type="SUPFAM" id="SSF56801">
    <property type="entry name" value="Acetyl-CoA synthetase-like"/>
    <property type="match status" value="1"/>
</dbReference>
<sequence>MRPFLTLHQPAKAKGYYEQGLWRSDTFYSLLRKNALERPDAVALQDGRSSLTWEQVLQRVDGVSADLKIYGLDEGDRISIWMSNKVEAVIMFLACSRDGYACNPSLHRTYTCAEIGTLLERLSSRVLLTEDGWGADRATARFDTILAGVPSLKIVYTPTSFPAPIANLSEPNTDPDKVVYLAFTSGTTGAPKCVMHSDNTLLANARELARDWQHGPNSVILTLAPLSHHIAWVALGQWLVAGCRYVTDDAPAGMGRLDWIIHTKATYVMGVPTHAMDILAEQKARGQERLGEVKVFYMAGSPIPPSVASAFALQGIKPQNVYGMTENSSHQYTHPGDDDETILATCGRGGKAYEVAIFDAVNEDEFASPGEVGQIGGRGAALMLGYFDNQSATERSFNRHGWFMSGDLGKLDDRGNLSIEGRIKDLIIRGGHNIYPAHIEALALRHKRVERAACFPVADPRLGERVCIAVIGSVEPEALLEHLAEQGLSKFDMPEYFIRVDELPLTPSGKVIKRELVESARNGIILPIPVRYASKTVEATA</sequence>
<evidence type="ECO:0000313" key="8">
    <source>
        <dbReference type="Proteomes" id="UP000577697"/>
    </source>
</evidence>
<dbReference type="Gene3D" id="3.30.300.30">
    <property type="match status" value="1"/>
</dbReference>
<evidence type="ECO:0000259" key="3">
    <source>
        <dbReference type="Pfam" id="PF00501"/>
    </source>
</evidence>
<evidence type="ECO:0000313" key="5">
    <source>
        <dbReference type="EMBL" id="AMS45280.1"/>
    </source>
</evidence>
<name>A0AAC8YVM5_AMIAI</name>
<gene>
    <name evidence="5" type="ORF">AA2016_6385</name>
    <name evidence="6" type="ORF">FHS67_001265</name>
</gene>
<dbReference type="InterPro" id="IPR000873">
    <property type="entry name" value="AMP-dep_synth/lig_dom"/>
</dbReference>
<dbReference type="InterPro" id="IPR045851">
    <property type="entry name" value="AMP-bd_C_sf"/>
</dbReference>
<keyword evidence="8" id="KW-1185">Reference proteome</keyword>
<dbReference type="Proteomes" id="UP000577697">
    <property type="component" value="Unassembled WGS sequence"/>
</dbReference>
<accession>A0AAC8YVM5</accession>